<evidence type="ECO:0000256" key="1">
    <source>
        <dbReference type="SAM" id="SignalP"/>
    </source>
</evidence>
<evidence type="ECO:0000313" key="3">
    <source>
        <dbReference type="Proteomes" id="UP000188235"/>
    </source>
</evidence>
<accession>A0A1Q2CVX8</accession>
<name>A0A1Q2CVX8_9ACTN</name>
<dbReference type="Proteomes" id="UP000188235">
    <property type="component" value="Chromosome"/>
</dbReference>
<sequence length="102" mass="11041">MRGRRLGAGIALLASSFLVGLAPHAEADVKGLTETNAARYVVAADKSAVKVGVTMSLRNTLPDQRCGNQLRYFYFTSYQLPATRCPYPRARATCGPPLEARP</sequence>
<keyword evidence="1" id="KW-0732">Signal</keyword>
<gene>
    <name evidence="2" type="ORF">BW733_04880</name>
</gene>
<dbReference type="KEGG" id="tfa:BW733_04880"/>
<dbReference type="EMBL" id="CP019607">
    <property type="protein sequence ID" value="AQP50268.1"/>
    <property type="molecule type" value="Genomic_DNA"/>
</dbReference>
<feature type="chain" id="PRO_5012569097" evidence="1">
    <location>
        <begin position="28"/>
        <end position="102"/>
    </location>
</feature>
<keyword evidence="3" id="KW-1185">Reference proteome</keyword>
<dbReference type="STRING" id="399497.BW733_04880"/>
<protein>
    <submittedName>
        <fullName evidence="2">Uncharacterized protein</fullName>
    </submittedName>
</protein>
<dbReference type="AlphaFoldDB" id="A0A1Q2CVX8"/>
<organism evidence="2 3">
    <name type="scientific">Tessaracoccus flavescens</name>
    <dbReference type="NCBI Taxonomy" id="399497"/>
    <lineage>
        <taxon>Bacteria</taxon>
        <taxon>Bacillati</taxon>
        <taxon>Actinomycetota</taxon>
        <taxon>Actinomycetes</taxon>
        <taxon>Propionibacteriales</taxon>
        <taxon>Propionibacteriaceae</taxon>
        <taxon>Tessaracoccus</taxon>
    </lineage>
</organism>
<reference evidence="2 3" key="1">
    <citation type="journal article" date="2008" name="Int. J. Syst. Evol. Microbiol.">
        <title>Tessaracoccus flavescens sp. nov., isolated from marine sediment.</title>
        <authorList>
            <person name="Lee D.W."/>
            <person name="Lee S.D."/>
        </authorList>
    </citation>
    <scope>NUCLEOTIDE SEQUENCE [LARGE SCALE GENOMIC DNA]</scope>
    <source>
        <strain evidence="2 3">SST-39T</strain>
    </source>
</reference>
<feature type="signal peptide" evidence="1">
    <location>
        <begin position="1"/>
        <end position="27"/>
    </location>
</feature>
<evidence type="ECO:0000313" key="2">
    <source>
        <dbReference type="EMBL" id="AQP50268.1"/>
    </source>
</evidence>
<dbReference type="RefSeq" id="WP_077348393.1">
    <property type="nucleotide sequence ID" value="NZ_CP019607.1"/>
</dbReference>
<proteinExistence type="predicted"/>